<evidence type="ECO:0000313" key="3">
    <source>
        <dbReference type="Proteomes" id="UP000051952"/>
    </source>
</evidence>
<dbReference type="Proteomes" id="UP000051952">
    <property type="component" value="Unassembled WGS sequence"/>
</dbReference>
<feature type="compositionally biased region" description="Low complexity" evidence="1">
    <location>
        <begin position="334"/>
        <end position="345"/>
    </location>
</feature>
<dbReference type="AlphaFoldDB" id="A0A0S4JMR3"/>
<dbReference type="VEuPathDB" id="TriTrypDB:BSAL_39480"/>
<reference evidence="3" key="1">
    <citation type="submission" date="2015-09" db="EMBL/GenBank/DDBJ databases">
        <authorList>
            <consortium name="Pathogen Informatics"/>
        </authorList>
    </citation>
    <scope>NUCLEOTIDE SEQUENCE [LARGE SCALE GENOMIC DNA]</scope>
    <source>
        <strain evidence="3">Lake Konstanz</strain>
    </source>
</reference>
<name>A0A0S4JMR3_BODSA</name>
<keyword evidence="3" id="KW-1185">Reference proteome</keyword>
<proteinExistence type="predicted"/>
<protein>
    <submittedName>
        <fullName evidence="2">Uncharacterized protein</fullName>
    </submittedName>
</protein>
<sequence>MSGVSFTTRKKHPHGSPPPASNQRGSIGFGSGALRNTTASRGTNLGVTAVYERSGNARYSLFRCASQPPSRENHLRAFKEATVACEPQYSGVVETEPRGTGSFSEEFYVKSRNKKLFPTSESMSLALRGAHGISAGDRNSSRAPSSTHAHAGYAPATTTLVSRPHSPSRCVSADSPKLAVLSESSILSAGGSHAGNESPFLNGIVSRPTSGASAASGPFYGRPCSSKAMRDLWKMSFAPTDAAVHPTSEFAAAPSTVQRNTFLYQEYTKRGQLLMRPSSGDSRPDSVYRPVTYVEERTLPYSLTSMRPFGDLASYNVMVAPRPASSTYHSRQMTPTTAAASVTPVNNGADISERPGSRRECRCPSRQSTLSGASDGRF</sequence>
<gene>
    <name evidence="2" type="ORF">BSAL_39480</name>
</gene>
<feature type="region of interest" description="Disordered" evidence="1">
    <location>
        <begin position="1"/>
        <end position="40"/>
    </location>
</feature>
<accession>A0A0S4JMR3</accession>
<dbReference type="EMBL" id="CYKH01002089">
    <property type="protein sequence ID" value="CUG92811.1"/>
    <property type="molecule type" value="Genomic_DNA"/>
</dbReference>
<evidence type="ECO:0000256" key="1">
    <source>
        <dbReference type="SAM" id="MobiDB-lite"/>
    </source>
</evidence>
<feature type="region of interest" description="Disordered" evidence="1">
    <location>
        <begin position="326"/>
        <end position="378"/>
    </location>
</feature>
<feature type="compositionally biased region" description="Basic and acidic residues" evidence="1">
    <location>
        <begin position="351"/>
        <end position="363"/>
    </location>
</feature>
<evidence type="ECO:0000313" key="2">
    <source>
        <dbReference type="EMBL" id="CUG92811.1"/>
    </source>
</evidence>
<organism evidence="2 3">
    <name type="scientific">Bodo saltans</name>
    <name type="common">Flagellated protozoan</name>
    <dbReference type="NCBI Taxonomy" id="75058"/>
    <lineage>
        <taxon>Eukaryota</taxon>
        <taxon>Discoba</taxon>
        <taxon>Euglenozoa</taxon>
        <taxon>Kinetoplastea</taxon>
        <taxon>Metakinetoplastina</taxon>
        <taxon>Eubodonida</taxon>
        <taxon>Bodonidae</taxon>
        <taxon>Bodo</taxon>
    </lineage>
</organism>